<name>A0A9N9MWP2_9CUCU</name>
<reference evidence="2" key="1">
    <citation type="submission" date="2022-01" db="EMBL/GenBank/DDBJ databases">
        <authorList>
            <person name="King R."/>
        </authorList>
    </citation>
    <scope>NUCLEOTIDE SEQUENCE</scope>
</reference>
<sequence>MAEKAAPSRAKQSWQDLKKNVKAKNSRMNQYTQGTGGGPLTDEEFNHTEMEILGMLVPTILSGIHDLESDATFEEGEIEEILIKLQLDKTVAVEEDNEDDTVVVGKSKNKAVEPTAEQIRYSERENKNVPSPKADNPRLGPKPPTKNISQTTKFFDYEQITSVNRKELLSIYATEAYRAKKLKLLEKQLVVQEAIRVHLKKLKDYFQQNSY</sequence>
<proteinExistence type="predicted"/>
<keyword evidence="3" id="KW-1185">Reference proteome</keyword>
<evidence type="ECO:0000313" key="3">
    <source>
        <dbReference type="Proteomes" id="UP001152799"/>
    </source>
</evidence>
<feature type="region of interest" description="Disordered" evidence="1">
    <location>
        <begin position="21"/>
        <end position="41"/>
    </location>
</feature>
<dbReference type="EMBL" id="OU892283">
    <property type="protein sequence ID" value="CAG9771502.1"/>
    <property type="molecule type" value="Genomic_DNA"/>
</dbReference>
<feature type="region of interest" description="Disordered" evidence="1">
    <location>
        <begin position="121"/>
        <end position="148"/>
    </location>
</feature>
<organism evidence="2 3">
    <name type="scientific">Ceutorhynchus assimilis</name>
    <name type="common">cabbage seed weevil</name>
    <dbReference type="NCBI Taxonomy" id="467358"/>
    <lineage>
        <taxon>Eukaryota</taxon>
        <taxon>Metazoa</taxon>
        <taxon>Ecdysozoa</taxon>
        <taxon>Arthropoda</taxon>
        <taxon>Hexapoda</taxon>
        <taxon>Insecta</taxon>
        <taxon>Pterygota</taxon>
        <taxon>Neoptera</taxon>
        <taxon>Endopterygota</taxon>
        <taxon>Coleoptera</taxon>
        <taxon>Polyphaga</taxon>
        <taxon>Cucujiformia</taxon>
        <taxon>Curculionidae</taxon>
        <taxon>Ceutorhynchinae</taxon>
        <taxon>Ceutorhynchus</taxon>
    </lineage>
</organism>
<protein>
    <submittedName>
        <fullName evidence="2">Uncharacterized protein</fullName>
    </submittedName>
</protein>
<dbReference type="AlphaFoldDB" id="A0A9N9MWP2"/>
<gene>
    <name evidence="2" type="ORF">CEUTPL_LOCUS11934</name>
</gene>
<evidence type="ECO:0000256" key="1">
    <source>
        <dbReference type="SAM" id="MobiDB-lite"/>
    </source>
</evidence>
<accession>A0A9N9MWP2</accession>
<dbReference type="Proteomes" id="UP001152799">
    <property type="component" value="Chromosome 7"/>
</dbReference>
<evidence type="ECO:0000313" key="2">
    <source>
        <dbReference type="EMBL" id="CAG9771502.1"/>
    </source>
</evidence>